<reference evidence="2" key="1">
    <citation type="submission" date="2009-05" db="EMBL/GenBank/DDBJ databases">
        <title>The genome sequence of Ajellomyces capsulatus strain H143.</title>
        <authorList>
            <person name="Champion M."/>
            <person name="Cuomo C.A."/>
            <person name="Ma L.-J."/>
            <person name="Henn M.R."/>
            <person name="Sil A."/>
            <person name="Goldman B."/>
            <person name="Young S.K."/>
            <person name="Kodira C.D."/>
            <person name="Zeng Q."/>
            <person name="Koehrsen M."/>
            <person name="Alvarado L."/>
            <person name="Berlin A.M."/>
            <person name="Borenstein D."/>
            <person name="Chen Z."/>
            <person name="Engels R."/>
            <person name="Freedman E."/>
            <person name="Gellesch M."/>
            <person name="Goldberg J."/>
            <person name="Griggs A."/>
            <person name="Gujja S."/>
            <person name="Heiman D.I."/>
            <person name="Hepburn T.A."/>
            <person name="Howarth C."/>
            <person name="Jen D."/>
            <person name="Larson L."/>
            <person name="Lewis B."/>
            <person name="Mehta T."/>
            <person name="Park D."/>
            <person name="Pearson M."/>
            <person name="Roberts A."/>
            <person name="Saif S."/>
            <person name="Shea T.D."/>
            <person name="Shenoy N."/>
            <person name="Sisk P."/>
            <person name="Stolte C."/>
            <person name="Sykes S."/>
            <person name="Walk T."/>
            <person name="White J."/>
            <person name="Yandava C."/>
            <person name="Klein B."/>
            <person name="McEwen J.G."/>
            <person name="Puccia R."/>
            <person name="Goldman G.H."/>
            <person name="Felipe M.S."/>
            <person name="Nino-Vega G."/>
            <person name="San-Blas G."/>
            <person name="Taylor J.W."/>
            <person name="Mendoza L."/>
            <person name="Galagan J.E."/>
            <person name="Nusbaum C."/>
            <person name="Birren B.W."/>
        </authorList>
    </citation>
    <scope>NUCLEOTIDE SEQUENCE [LARGE SCALE GENOMIC DNA]</scope>
    <source>
        <strain evidence="2">H143</strain>
    </source>
</reference>
<dbReference type="Proteomes" id="UP000002624">
    <property type="component" value="Unassembled WGS sequence"/>
</dbReference>
<sequence>MLLSSVSLHPDSLDVGTADDVVPLGIRATVMFLGWGSLSNGIHEGVWEFVHHVFPDTAGLFAQVAKNIADLLKGCFSSLGVVDRFPKDLLLRPRGDCTSNEEGKSERLHCRRI</sequence>
<dbReference type="AlphaFoldDB" id="C6HI25"/>
<evidence type="ECO:0000313" key="1">
    <source>
        <dbReference type="EMBL" id="EER39953.1"/>
    </source>
</evidence>
<dbReference type="EMBL" id="GG692428">
    <property type="protein sequence ID" value="EER39953.1"/>
    <property type="molecule type" value="Genomic_DNA"/>
</dbReference>
<protein>
    <submittedName>
        <fullName evidence="1">Uncharacterized protein</fullName>
    </submittedName>
</protein>
<name>C6HI25_AJECH</name>
<evidence type="ECO:0000313" key="2">
    <source>
        <dbReference type="Proteomes" id="UP000002624"/>
    </source>
</evidence>
<dbReference type="HOGENOM" id="CLU_2132825_0_0_1"/>
<accession>C6HI25</accession>
<proteinExistence type="predicted"/>
<dbReference type="VEuPathDB" id="FungiDB:HCDG_06175"/>
<gene>
    <name evidence="1" type="ORF">HCDG_06175</name>
</gene>
<organism evidence="1 2">
    <name type="scientific">Ajellomyces capsulatus (strain H143)</name>
    <name type="common">Darling's disease fungus</name>
    <name type="synonym">Histoplasma capsulatum</name>
    <dbReference type="NCBI Taxonomy" id="544712"/>
    <lineage>
        <taxon>Eukaryota</taxon>
        <taxon>Fungi</taxon>
        <taxon>Dikarya</taxon>
        <taxon>Ascomycota</taxon>
        <taxon>Pezizomycotina</taxon>
        <taxon>Eurotiomycetes</taxon>
        <taxon>Eurotiomycetidae</taxon>
        <taxon>Onygenales</taxon>
        <taxon>Ajellomycetaceae</taxon>
        <taxon>Histoplasma</taxon>
    </lineage>
</organism>